<protein>
    <submittedName>
        <fullName evidence="2">Uncharacterized protein</fullName>
    </submittedName>
</protein>
<comment type="caution">
    <text evidence="2">The sequence shown here is derived from an EMBL/GenBank/DDBJ whole genome shotgun (WGS) entry which is preliminary data.</text>
</comment>
<feature type="compositionally biased region" description="Polar residues" evidence="1">
    <location>
        <begin position="1"/>
        <end position="10"/>
    </location>
</feature>
<feature type="region of interest" description="Disordered" evidence="1">
    <location>
        <begin position="1"/>
        <end position="44"/>
    </location>
</feature>
<evidence type="ECO:0000256" key="1">
    <source>
        <dbReference type="SAM" id="MobiDB-lite"/>
    </source>
</evidence>
<evidence type="ECO:0000313" key="2">
    <source>
        <dbReference type="EMBL" id="MCQ4638670.1"/>
    </source>
</evidence>
<reference evidence="2 3" key="1">
    <citation type="submission" date="2022-06" db="EMBL/GenBank/DDBJ databases">
        <title>Isolation of gut microbiota from human fecal samples.</title>
        <authorList>
            <person name="Pamer E.G."/>
            <person name="Barat B."/>
            <person name="Waligurski E."/>
            <person name="Medina S."/>
            <person name="Paddock L."/>
            <person name="Mostad J."/>
        </authorList>
    </citation>
    <scope>NUCLEOTIDE SEQUENCE [LARGE SCALE GENOMIC DNA]</scope>
    <source>
        <strain evidence="2 3">SL.3.17</strain>
    </source>
</reference>
<organism evidence="2 3">
    <name type="scientific">Anaerovorax odorimutans</name>
    <dbReference type="NCBI Taxonomy" id="109327"/>
    <lineage>
        <taxon>Bacteria</taxon>
        <taxon>Bacillati</taxon>
        <taxon>Bacillota</taxon>
        <taxon>Clostridia</taxon>
        <taxon>Peptostreptococcales</taxon>
        <taxon>Anaerovoracaceae</taxon>
        <taxon>Anaerovorax</taxon>
    </lineage>
</organism>
<gene>
    <name evidence="2" type="ORF">NE619_18245</name>
</gene>
<dbReference type="EMBL" id="JANFXK010000097">
    <property type="protein sequence ID" value="MCQ4638670.1"/>
    <property type="molecule type" value="Genomic_DNA"/>
</dbReference>
<evidence type="ECO:0000313" key="3">
    <source>
        <dbReference type="Proteomes" id="UP001524502"/>
    </source>
</evidence>
<proteinExistence type="predicted"/>
<dbReference type="Proteomes" id="UP001524502">
    <property type="component" value="Unassembled WGS sequence"/>
</dbReference>
<accession>A0ABT1RTZ3</accession>
<dbReference type="RefSeq" id="WP_256133865.1">
    <property type="nucleotide sequence ID" value="NZ_JANFXK010000097.1"/>
</dbReference>
<name>A0ABT1RTZ3_9FIRM</name>
<sequence>KQTPYQQASPLDSPKAVLSGDTPETPGERNGIMESETKTSECPRGNWDRWYVQTIESSCRQRSDQRIAFMSLTGKKLHQVKESLPKREEAQR</sequence>
<feature type="non-terminal residue" evidence="2">
    <location>
        <position position="1"/>
    </location>
</feature>
<keyword evidence="3" id="KW-1185">Reference proteome</keyword>